<organism evidence="2">
    <name type="scientific">freshwater metagenome</name>
    <dbReference type="NCBI Taxonomy" id="449393"/>
    <lineage>
        <taxon>unclassified sequences</taxon>
        <taxon>metagenomes</taxon>
        <taxon>ecological metagenomes</taxon>
    </lineage>
</organism>
<evidence type="ECO:0000313" key="2">
    <source>
        <dbReference type="EMBL" id="CAB4598364.1"/>
    </source>
</evidence>
<gene>
    <name evidence="2" type="ORF">UFOPK1722_02049</name>
</gene>
<feature type="region of interest" description="Disordered" evidence="1">
    <location>
        <begin position="1"/>
        <end position="36"/>
    </location>
</feature>
<dbReference type="AlphaFoldDB" id="A0A6J6GGZ3"/>
<dbReference type="EMBL" id="CAEZTS010000271">
    <property type="protein sequence ID" value="CAB4598364.1"/>
    <property type="molecule type" value="Genomic_DNA"/>
</dbReference>
<accession>A0A6J6GGZ3</accession>
<name>A0A6J6GGZ3_9ZZZZ</name>
<feature type="compositionally biased region" description="Polar residues" evidence="1">
    <location>
        <begin position="7"/>
        <end position="17"/>
    </location>
</feature>
<reference evidence="2" key="1">
    <citation type="submission" date="2020-05" db="EMBL/GenBank/DDBJ databases">
        <authorList>
            <person name="Chiriac C."/>
            <person name="Salcher M."/>
            <person name="Ghai R."/>
            <person name="Kavagutti S V."/>
        </authorList>
    </citation>
    <scope>NUCLEOTIDE SEQUENCE</scope>
</reference>
<evidence type="ECO:0000256" key="1">
    <source>
        <dbReference type="SAM" id="MobiDB-lite"/>
    </source>
</evidence>
<proteinExistence type="predicted"/>
<protein>
    <submittedName>
        <fullName evidence="2">Unannotated protein</fullName>
    </submittedName>
</protein>
<sequence length="66" mass="6974">MRRNAGRANNSKLTSELTGLPGRPNTGTAPPRSFVSNPNANGLAGLMAICIHRMSAMRDNTAFTTS</sequence>